<gene>
    <name evidence="3" type="ORF">KC19_10G013300</name>
</gene>
<feature type="compositionally biased region" description="Basic residues" evidence="1">
    <location>
        <begin position="244"/>
        <end position="253"/>
    </location>
</feature>
<keyword evidence="4" id="KW-1185">Reference proteome</keyword>
<feature type="transmembrane region" description="Helical" evidence="2">
    <location>
        <begin position="343"/>
        <end position="370"/>
    </location>
</feature>
<dbReference type="OrthoDB" id="666653at2759"/>
<dbReference type="PANTHER" id="PTHR33430:SF13">
    <property type="entry name" value="CASP-LIKE PROTEIN"/>
    <property type="match status" value="1"/>
</dbReference>
<feature type="transmembrane region" description="Helical" evidence="2">
    <location>
        <begin position="434"/>
        <end position="453"/>
    </location>
</feature>
<feature type="compositionally biased region" description="Basic and acidic residues" evidence="1">
    <location>
        <begin position="1"/>
        <end position="12"/>
    </location>
</feature>
<evidence type="ECO:0000256" key="1">
    <source>
        <dbReference type="SAM" id="MobiDB-lite"/>
    </source>
</evidence>
<dbReference type="Proteomes" id="UP000822688">
    <property type="component" value="Chromosome 10"/>
</dbReference>
<keyword evidence="2" id="KW-0472">Membrane</keyword>
<proteinExistence type="predicted"/>
<feature type="region of interest" description="Disordered" evidence="1">
    <location>
        <begin position="1"/>
        <end position="29"/>
    </location>
</feature>
<sequence length="458" mass="50244">MGKSVDRTHESTPRSSRSPKINDLSLGHTPQASKALPLSILYTEKFHLLDDGVWRKREPDRSRALFGKTPAAVELLNAEAASRFNGAGGLTDNLTLQEGQPMPKEFIAVVRPKNIVVKKRGQQTTGSRTDQQSIVPDEMEMNLEVKLYDFAPPEADVLKAGKVTKVVYSGKTTATTKQDVQGLYCFNTSGNELEHLCTQIGTYMFHFSLVSKKYGEVPPAVVRVNVAPSNTNMCNAHCLEKASDRKRRRRKSKSGSVGGSIDVAPVAAEDQEAEEEENPEPKIDITHVHVTTLDEVVSVNGFFAIAVFLGLAFSPPLPQNQAATTLAPPRLECYVQVNVYRAVVLWEVVSFGCFLFSTLVAHGFKLFIVLENGRDKENSKFAEVNRNFLRFGILASGVGSILGAIFLIVSMVVLIEIRLGDLTCGNPWAVKTTVPFVILGVSGCAIFIVAVFYESFIY</sequence>
<name>A0A8T0GGS6_CERPU</name>
<evidence type="ECO:0000313" key="3">
    <source>
        <dbReference type="EMBL" id="KAG0558223.1"/>
    </source>
</evidence>
<feature type="transmembrane region" description="Helical" evidence="2">
    <location>
        <begin position="391"/>
        <end position="414"/>
    </location>
</feature>
<keyword evidence="2" id="KW-1133">Transmembrane helix</keyword>
<organism evidence="3 4">
    <name type="scientific">Ceratodon purpureus</name>
    <name type="common">Fire moss</name>
    <name type="synonym">Dicranum purpureum</name>
    <dbReference type="NCBI Taxonomy" id="3225"/>
    <lineage>
        <taxon>Eukaryota</taxon>
        <taxon>Viridiplantae</taxon>
        <taxon>Streptophyta</taxon>
        <taxon>Embryophyta</taxon>
        <taxon>Bryophyta</taxon>
        <taxon>Bryophytina</taxon>
        <taxon>Bryopsida</taxon>
        <taxon>Dicranidae</taxon>
        <taxon>Pseudoditrichales</taxon>
        <taxon>Ditrichaceae</taxon>
        <taxon>Ceratodon</taxon>
    </lineage>
</organism>
<dbReference type="PANTHER" id="PTHR33430">
    <property type="entry name" value="MATERNAL EFFECT EMBRYO ARREST PROTEIN"/>
    <property type="match status" value="1"/>
</dbReference>
<dbReference type="EMBL" id="CM026431">
    <property type="protein sequence ID" value="KAG0558224.1"/>
    <property type="molecule type" value="Genomic_DNA"/>
</dbReference>
<reference evidence="3" key="1">
    <citation type="submission" date="2020-06" db="EMBL/GenBank/DDBJ databases">
        <title>WGS assembly of Ceratodon purpureus strain R40.</title>
        <authorList>
            <person name="Carey S.B."/>
            <person name="Jenkins J."/>
            <person name="Shu S."/>
            <person name="Lovell J.T."/>
            <person name="Sreedasyam A."/>
            <person name="Maumus F."/>
            <person name="Tiley G.P."/>
            <person name="Fernandez-Pozo N."/>
            <person name="Barry K."/>
            <person name="Chen C."/>
            <person name="Wang M."/>
            <person name="Lipzen A."/>
            <person name="Daum C."/>
            <person name="Saski C.A."/>
            <person name="Payton A.C."/>
            <person name="Mcbreen J.C."/>
            <person name="Conrad R.E."/>
            <person name="Kollar L.M."/>
            <person name="Olsson S."/>
            <person name="Huttunen S."/>
            <person name="Landis J.B."/>
            <person name="Wickett N.J."/>
            <person name="Johnson M.G."/>
            <person name="Rensing S.A."/>
            <person name="Grimwood J."/>
            <person name="Schmutz J."/>
            <person name="Mcdaniel S.F."/>
        </authorList>
    </citation>
    <scope>NUCLEOTIDE SEQUENCE</scope>
    <source>
        <strain evidence="3">R40</strain>
    </source>
</reference>
<dbReference type="AlphaFoldDB" id="A0A8T0GGS6"/>
<protein>
    <submittedName>
        <fullName evidence="3">Uncharacterized protein</fullName>
    </submittedName>
</protein>
<accession>A0A8T0GGS6</accession>
<dbReference type="EMBL" id="CM026431">
    <property type="protein sequence ID" value="KAG0558223.1"/>
    <property type="molecule type" value="Genomic_DNA"/>
</dbReference>
<keyword evidence="2" id="KW-0812">Transmembrane</keyword>
<evidence type="ECO:0000256" key="2">
    <source>
        <dbReference type="SAM" id="Phobius"/>
    </source>
</evidence>
<comment type="caution">
    <text evidence="3">The sequence shown here is derived from an EMBL/GenBank/DDBJ whole genome shotgun (WGS) entry which is preliminary data.</text>
</comment>
<feature type="region of interest" description="Disordered" evidence="1">
    <location>
        <begin position="238"/>
        <end position="261"/>
    </location>
</feature>
<evidence type="ECO:0000313" key="4">
    <source>
        <dbReference type="Proteomes" id="UP000822688"/>
    </source>
</evidence>